<dbReference type="Proteomes" id="UP000405524">
    <property type="component" value="Unassembled WGS sequence"/>
</dbReference>
<dbReference type="EMBL" id="CABWIC010000007">
    <property type="protein sequence ID" value="VWL91687.1"/>
    <property type="molecule type" value="Genomic_DNA"/>
</dbReference>
<organism evidence="2 3">
    <name type="scientific">Collinsella intestinalis</name>
    <dbReference type="NCBI Taxonomy" id="147207"/>
    <lineage>
        <taxon>Bacteria</taxon>
        <taxon>Bacillati</taxon>
        <taxon>Actinomycetota</taxon>
        <taxon>Coriobacteriia</taxon>
        <taxon>Coriobacteriales</taxon>
        <taxon>Coriobacteriaceae</taxon>
        <taxon>Collinsella</taxon>
    </lineage>
</organism>
<dbReference type="AlphaFoldDB" id="A0A5K1ISS9"/>
<evidence type="ECO:0000313" key="2">
    <source>
        <dbReference type="EMBL" id="VWL91687.1"/>
    </source>
</evidence>
<evidence type="ECO:0000256" key="1">
    <source>
        <dbReference type="SAM" id="MobiDB-lite"/>
    </source>
</evidence>
<proteinExistence type="predicted"/>
<name>A0A5K1ISS9_9ACTN</name>
<sequence>MSVPEVIDMALGMPRLFLQMAYDAELAASRERDADGKPEWRKPGETAVRARDRLRAEREEAKRRLGVG</sequence>
<feature type="region of interest" description="Disordered" evidence="1">
    <location>
        <begin position="29"/>
        <end position="68"/>
    </location>
</feature>
<protein>
    <submittedName>
        <fullName evidence="2">Uncharacterized protein</fullName>
    </submittedName>
</protein>
<reference evidence="2 3" key="1">
    <citation type="submission" date="2019-10" db="EMBL/GenBank/DDBJ databases">
        <authorList>
            <person name="Wolf R A."/>
        </authorList>
    </citation>
    <scope>NUCLEOTIDE SEQUENCE [LARGE SCALE GENOMIC DNA]</scope>
    <source>
        <strain evidence="2">Collinsella_intestinalis_DSM_13632</strain>
    </source>
</reference>
<accession>A0A5K1ISS9</accession>
<gene>
    <name evidence="2" type="ORF">JKKLCJKK_00393</name>
</gene>
<evidence type="ECO:0000313" key="3">
    <source>
        <dbReference type="Proteomes" id="UP000405524"/>
    </source>
</evidence>